<name>A0A0F9E642_9ZZZZ</name>
<sequence>MSIKQLISQVEMEKIITKVRKGQGGDLGIIGACFLATEKGGENLRKLGIRKDSSLCDPGLDDKAKAQYLAFELIKYGCSPKYVDQLYEMHNDYGTIRLQIELRQRQRAHDGAWWVRAIERETKRKQEIRSRNKARVLKTHQFIRANVDFLTSSEIRRLTIECLQDQEDET</sequence>
<comment type="caution">
    <text evidence="1">The sequence shown here is derived from an EMBL/GenBank/DDBJ whole genome shotgun (WGS) entry which is preliminary data.</text>
</comment>
<organism evidence="1">
    <name type="scientific">marine sediment metagenome</name>
    <dbReference type="NCBI Taxonomy" id="412755"/>
    <lineage>
        <taxon>unclassified sequences</taxon>
        <taxon>metagenomes</taxon>
        <taxon>ecological metagenomes</taxon>
    </lineage>
</organism>
<reference evidence="1" key="1">
    <citation type="journal article" date="2015" name="Nature">
        <title>Complex archaea that bridge the gap between prokaryotes and eukaryotes.</title>
        <authorList>
            <person name="Spang A."/>
            <person name="Saw J.H."/>
            <person name="Jorgensen S.L."/>
            <person name="Zaremba-Niedzwiedzka K."/>
            <person name="Martijn J."/>
            <person name="Lind A.E."/>
            <person name="van Eijk R."/>
            <person name="Schleper C."/>
            <person name="Guy L."/>
            <person name="Ettema T.J."/>
        </authorList>
    </citation>
    <scope>NUCLEOTIDE SEQUENCE</scope>
</reference>
<gene>
    <name evidence="1" type="ORF">LCGC14_2114780</name>
</gene>
<dbReference type="EMBL" id="LAZR01026204">
    <property type="protein sequence ID" value="KKL69454.1"/>
    <property type="molecule type" value="Genomic_DNA"/>
</dbReference>
<protein>
    <submittedName>
        <fullName evidence="1">Uncharacterized protein</fullName>
    </submittedName>
</protein>
<proteinExistence type="predicted"/>
<evidence type="ECO:0000313" key="1">
    <source>
        <dbReference type="EMBL" id="KKL69454.1"/>
    </source>
</evidence>
<accession>A0A0F9E642</accession>
<dbReference type="AlphaFoldDB" id="A0A0F9E642"/>